<proteinExistence type="predicted"/>
<name>A0A9P4MIN7_9PEZI</name>
<sequence>MFVDSIERSDINAPAPDLSCEPFPYSTFLHFLFSSQIQKQPLQRNTHLLPYWPSHLLKSLPQSLRPCPSSDHLLSFARPIPLPQSRPNPSPTLSSPGQIPSLDFPLHKRRKHHGPRPHKLQRLLPLRIKQLNPYTLQKRPIQRQQPRLLQRHAYLSPRGILQGRRQIHKSSQLPHTPPPQLLPRHGAERKTHRRVYPPFVSQSRLHEG</sequence>
<feature type="region of interest" description="Disordered" evidence="1">
    <location>
        <begin position="166"/>
        <end position="208"/>
    </location>
</feature>
<organism evidence="2 3">
    <name type="scientific">Myriangium duriaei CBS 260.36</name>
    <dbReference type="NCBI Taxonomy" id="1168546"/>
    <lineage>
        <taxon>Eukaryota</taxon>
        <taxon>Fungi</taxon>
        <taxon>Dikarya</taxon>
        <taxon>Ascomycota</taxon>
        <taxon>Pezizomycotina</taxon>
        <taxon>Dothideomycetes</taxon>
        <taxon>Dothideomycetidae</taxon>
        <taxon>Myriangiales</taxon>
        <taxon>Myriangiaceae</taxon>
        <taxon>Myriangium</taxon>
    </lineage>
</organism>
<feature type="compositionally biased region" description="Pro residues" evidence="1">
    <location>
        <begin position="80"/>
        <end position="90"/>
    </location>
</feature>
<feature type="compositionally biased region" description="Basic residues" evidence="1">
    <location>
        <begin position="107"/>
        <end position="117"/>
    </location>
</feature>
<dbReference type="AlphaFoldDB" id="A0A9P4MIN7"/>
<feature type="region of interest" description="Disordered" evidence="1">
    <location>
        <begin position="78"/>
        <end position="117"/>
    </location>
</feature>
<reference evidence="2" key="1">
    <citation type="journal article" date="2020" name="Stud. Mycol.">
        <title>101 Dothideomycetes genomes: a test case for predicting lifestyles and emergence of pathogens.</title>
        <authorList>
            <person name="Haridas S."/>
            <person name="Albert R."/>
            <person name="Binder M."/>
            <person name="Bloem J."/>
            <person name="Labutti K."/>
            <person name="Salamov A."/>
            <person name="Andreopoulos B."/>
            <person name="Baker S."/>
            <person name="Barry K."/>
            <person name="Bills G."/>
            <person name="Bluhm B."/>
            <person name="Cannon C."/>
            <person name="Castanera R."/>
            <person name="Culley D."/>
            <person name="Daum C."/>
            <person name="Ezra D."/>
            <person name="Gonzalez J."/>
            <person name="Henrissat B."/>
            <person name="Kuo A."/>
            <person name="Liang C."/>
            <person name="Lipzen A."/>
            <person name="Lutzoni F."/>
            <person name="Magnuson J."/>
            <person name="Mondo S."/>
            <person name="Nolan M."/>
            <person name="Ohm R."/>
            <person name="Pangilinan J."/>
            <person name="Park H.-J."/>
            <person name="Ramirez L."/>
            <person name="Alfaro M."/>
            <person name="Sun H."/>
            <person name="Tritt A."/>
            <person name="Yoshinaga Y."/>
            <person name="Zwiers L.-H."/>
            <person name="Turgeon B."/>
            <person name="Goodwin S."/>
            <person name="Spatafora J."/>
            <person name="Crous P."/>
            <person name="Grigoriev I."/>
        </authorList>
    </citation>
    <scope>NUCLEOTIDE SEQUENCE</scope>
    <source>
        <strain evidence="2">CBS 260.36</strain>
    </source>
</reference>
<protein>
    <submittedName>
        <fullName evidence="2">Uncharacterized protein</fullName>
    </submittedName>
</protein>
<accession>A0A9P4MIN7</accession>
<gene>
    <name evidence="2" type="ORF">K461DRAFT_275296</name>
</gene>
<evidence type="ECO:0000313" key="2">
    <source>
        <dbReference type="EMBL" id="KAF2156180.1"/>
    </source>
</evidence>
<dbReference type="EMBL" id="ML996082">
    <property type="protein sequence ID" value="KAF2156180.1"/>
    <property type="molecule type" value="Genomic_DNA"/>
</dbReference>
<evidence type="ECO:0000313" key="3">
    <source>
        <dbReference type="Proteomes" id="UP000799439"/>
    </source>
</evidence>
<comment type="caution">
    <text evidence="2">The sequence shown here is derived from an EMBL/GenBank/DDBJ whole genome shotgun (WGS) entry which is preliminary data.</text>
</comment>
<dbReference type="Proteomes" id="UP000799439">
    <property type="component" value="Unassembled WGS sequence"/>
</dbReference>
<evidence type="ECO:0000256" key="1">
    <source>
        <dbReference type="SAM" id="MobiDB-lite"/>
    </source>
</evidence>
<keyword evidence="3" id="KW-1185">Reference proteome</keyword>